<keyword evidence="2" id="KW-0238">DNA-binding</keyword>
<protein>
    <submittedName>
        <fullName evidence="6">Metalloregulator ArsR/SmtB family transcription factor</fullName>
    </submittedName>
</protein>
<dbReference type="InterPro" id="IPR018334">
    <property type="entry name" value="ArsR_HTH"/>
</dbReference>
<name>A0AAU7VJ31_9FIRM</name>
<dbReference type="InterPro" id="IPR036388">
    <property type="entry name" value="WH-like_DNA-bd_sf"/>
</dbReference>
<evidence type="ECO:0000256" key="4">
    <source>
        <dbReference type="ARBA" id="ARBA00043263"/>
    </source>
</evidence>
<evidence type="ECO:0000313" key="6">
    <source>
        <dbReference type="EMBL" id="XBX74034.1"/>
    </source>
</evidence>
<evidence type="ECO:0000259" key="5">
    <source>
        <dbReference type="PROSITE" id="PS50987"/>
    </source>
</evidence>
<dbReference type="EMBL" id="CP158367">
    <property type="protein sequence ID" value="XBX74034.1"/>
    <property type="molecule type" value="Genomic_DNA"/>
</dbReference>
<evidence type="ECO:0000256" key="3">
    <source>
        <dbReference type="ARBA" id="ARBA00023163"/>
    </source>
</evidence>
<dbReference type="PANTHER" id="PTHR43132">
    <property type="entry name" value="ARSENICAL RESISTANCE OPERON REPRESSOR ARSR-RELATED"/>
    <property type="match status" value="1"/>
</dbReference>
<reference evidence="6" key="1">
    <citation type="journal article" date="2013" name="Extremophiles">
        <title>Proteinivorax tanatarense gen. nov., sp. nov., an anaerobic, haloalkaliphilic, proteolytic bacterium isolated from a decaying algal bloom, and proposal of Proteinivoraceae fam. nov.</title>
        <authorList>
            <person name="Kevbrin V."/>
            <person name="Boltyanskaya Y."/>
            <person name="Zhilina T."/>
            <person name="Kolganova T."/>
            <person name="Lavrentjeva E."/>
            <person name="Kuznetsov B."/>
        </authorList>
    </citation>
    <scope>NUCLEOTIDE SEQUENCE</scope>
    <source>
        <strain evidence="6">Z-910T</strain>
    </source>
</reference>
<dbReference type="AlphaFoldDB" id="A0AAU7VJ31"/>
<dbReference type="NCBIfam" id="NF033788">
    <property type="entry name" value="HTH_metalloreg"/>
    <property type="match status" value="1"/>
</dbReference>
<dbReference type="SMART" id="SM00418">
    <property type="entry name" value="HTH_ARSR"/>
    <property type="match status" value="1"/>
</dbReference>
<keyword evidence="4" id="KW-0105">Cadmium resistance</keyword>
<dbReference type="RefSeq" id="WP_350342794.1">
    <property type="nucleotide sequence ID" value="NZ_CP158367.1"/>
</dbReference>
<dbReference type="CDD" id="cd00090">
    <property type="entry name" value="HTH_ARSR"/>
    <property type="match status" value="1"/>
</dbReference>
<keyword evidence="3" id="KW-0804">Transcription</keyword>
<dbReference type="Pfam" id="PF01022">
    <property type="entry name" value="HTH_5"/>
    <property type="match status" value="1"/>
</dbReference>
<evidence type="ECO:0000256" key="2">
    <source>
        <dbReference type="ARBA" id="ARBA00023125"/>
    </source>
</evidence>
<keyword evidence="1" id="KW-0805">Transcription regulation</keyword>
<gene>
    <name evidence="6" type="ORF">PRVXT_002054</name>
</gene>
<dbReference type="PROSITE" id="PS50987">
    <property type="entry name" value="HTH_ARSR_2"/>
    <property type="match status" value="1"/>
</dbReference>
<feature type="domain" description="HTH arsR-type" evidence="5">
    <location>
        <begin position="27"/>
        <end position="119"/>
    </location>
</feature>
<dbReference type="PRINTS" id="PR00778">
    <property type="entry name" value="HTHARSR"/>
</dbReference>
<sequence length="119" mass="13912">MKETKIEKCINKVIHQEVVDKVKNELPMEEEIFELSDLFKVFGDTTRIKILFALWRQEMCVCDIAALLDISQSATSHQLKVLKNSKLVKFRRAGKVVYYSLSDNHVEQIFMQGLEHVRE</sequence>
<dbReference type="PROSITE" id="PS00846">
    <property type="entry name" value="HTH_ARSR_1"/>
    <property type="match status" value="1"/>
</dbReference>
<dbReference type="GO" id="GO:0046686">
    <property type="term" value="P:response to cadmium ion"/>
    <property type="evidence" value="ECO:0007669"/>
    <property type="project" value="UniProtKB-KW"/>
</dbReference>
<evidence type="ECO:0000256" key="1">
    <source>
        <dbReference type="ARBA" id="ARBA00023015"/>
    </source>
</evidence>
<reference evidence="6" key="2">
    <citation type="submission" date="2024-06" db="EMBL/GenBank/DDBJ databases">
        <authorList>
            <person name="Petrova K.O."/>
            <person name="Toshchakov S.V."/>
            <person name="Boltjanskaja Y.V."/>
            <person name="Kevbrin V."/>
        </authorList>
    </citation>
    <scope>NUCLEOTIDE SEQUENCE</scope>
    <source>
        <strain evidence="6">Z-910T</strain>
    </source>
</reference>
<proteinExistence type="predicted"/>
<organism evidence="6">
    <name type="scientific">Proteinivorax tanatarense</name>
    <dbReference type="NCBI Taxonomy" id="1260629"/>
    <lineage>
        <taxon>Bacteria</taxon>
        <taxon>Bacillati</taxon>
        <taxon>Bacillota</taxon>
        <taxon>Clostridia</taxon>
        <taxon>Eubacteriales</taxon>
        <taxon>Proteinivoracaceae</taxon>
        <taxon>Proteinivorax</taxon>
    </lineage>
</organism>
<dbReference type="InterPro" id="IPR036390">
    <property type="entry name" value="WH_DNA-bd_sf"/>
</dbReference>
<dbReference type="GO" id="GO:0003677">
    <property type="term" value="F:DNA binding"/>
    <property type="evidence" value="ECO:0007669"/>
    <property type="project" value="UniProtKB-KW"/>
</dbReference>
<dbReference type="GO" id="GO:0003700">
    <property type="term" value="F:DNA-binding transcription factor activity"/>
    <property type="evidence" value="ECO:0007669"/>
    <property type="project" value="InterPro"/>
</dbReference>
<dbReference type="PANTHER" id="PTHR43132:SF6">
    <property type="entry name" value="HTH-TYPE TRANSCRIPTIONAL REPRESSOR CZRA"/>
    <property type="match status" value="1"/>
</dbReference>
<dbReference type="InterPro" id="IPR001845">
    <property type="entry name" value="HTH_ArsR_DNA-bd_dom"/>
</dbReference>
<accession>A0AAU7VJ31</accession>
<dbReference type="SUPFAM" id="SSF46785">
    <property type="entry name" value="Winged helix' DNA-binding domain"/>
    <property type="match status" value="1"/>
</dbReference>
<dbReference type="Gene3D" id="1.10.10.10">
    <property type="entry name" value="Winged helix-like DNA-binding domain superfamily/Winged helix DNA-binding domain"/>
    <property type="match status" value="1"/>
</dbReference>
<dbReference type="InterPro" id="IPR051011">
    <property type="entry name" value="Metal_resp_trans_reg"/>
</dbReference>
<dbReference type="InterPro" id="IPR011991">
    <property type="entry name" value="ArsR-like_HTH"/>
</dbReference>